<feature type="chain" id="PRO_5045840217" evidence="2">
    <location>
        <begin position="26"/>
        <end position="319"/>
    </location>
</feature>
<organism evidence="3 4">
    <name type="scientific">Saccharopolyspora oryzae</name>
    <dbReference type="NCBI Taxonomy" id="2997343"/>
    <lineage>
        <taxon>Bacteria</taxon>
        <taxon>Bacillati</taxon>
        <taxon>Actinomycetota</taxon>
        <taxon>Actinomycetes</taxon>
        <taxon>Pseudonocardiales</taxon>
        <taxon>Pseudonocardiaceae</taxon>
        <taxon>Saccharopolyspora</taxon>
    </lineage>
</organism>
<evidence type="ECO:0000313" key="4">
    <source>
        <dbReference type="Proteomes" id="UP001210380"/>
    </source>
</evidence>
<dbReference type="PROSITE" id="PS51257">
    <property type="entry name" value="PROKAR_LIPOPROTEIN"/>
    <property type="match status" value="1"/>
</dbReference>
<accession>A0ABT4UQW1</accession>
<evidence type="ECO:0000256" key="1">
    <source>
        <dbReference type="SAM" id="MobiDB-lite"/>
    </source>
</evidence>
<feature type="signal peptide" evidence="2">
    <location>
        <begin position="1"/>
        <end position="25"/>
    </location>
</feature>
<name>A0ABT4UQW1_9PSEU</name>
<dbReference type="RefSeq" id="WP_270946623.1">
    <property type="nucleotide sequence ID" value="NZ_JAQGLA010000001.1"/>
</dbReference>
<protein>
    <submittedName>
        <fullName evidence="3">DUF1259 domain-containing protein</fullName>
    </submittedName>
</protein>
<feature type="region of interest" description="Disordered" evidence="1">
    <location>
        <begin position="24"/>
        <end position="52"/>
    </location>
</feature>
<dbReference type="Proteomes" id="UP001210380">
    <property type="component" value="Unassembled WGS sequence"/>
</dbReference>
<keyword evidence="2" id="KW-0732">Signal</keyword>
<feature type="compositionally biased region" description="Pro residues" evidence="1">
    <location>
        <begin position="32"/>
        <end position="48"/>
    </location>
</feature>
<comment type="caution">
    <text evidence="3">The sequence shown here is derived from an EMBL/GenBank/DDBJ whole genome shotgun (WGS) entry which is preliminary data.</text>
</comment>
<sequence>MNSRSQASPLRVLGAAALIAGLAAGCGTTPPAHSPPAPAPGPSAPPGSPTLDWAAVERSLGTPLDTGEGAERSTDFPRTDLHVNTRGVQLQPGMEIGAEVHFLPTGGNNALLIGEMTVTDREQPRVIDALQRGGLEITAVHKHMYAQTPDLWWVHFDGYNDAAAEAAAVHNALAATAMPPKPPPGAEEPLRGLDTAALDHIIGASGRAEDGAYQYHVPVTMPITDTRAQVQLPYPMEASTLLLFQPLGNNQAAINGDFALTADQLNPVMSALREHGIHIVTVHNHMIHEQPRLFYVHYWATGDAPTLARALRAALDRTR</sequence>
<dbReference type="Pfam" id="PF07485">
    <property type="entry name" value="DUF1529"/>
    <property type="match status" value="2"/>
</dbReference>
<proteinExistence type="predicted"/>
<gene>
    <name evidence="3" type="ORF">OU415_01295</name>
</gene>
<keyword evidence="4" id="KW-1185">Reference proteome</keyword>
<reference evidence="3 4" key="1">
    <citation type="submission" date="2022-11" db="EMBL/GenBank/DDBJ databases">
        <title>Draft genome sequence of Saccharopolyspora sp. WRP15-2 isolated from rhizosphere soils of wild rice in Thailand.</title>
        <authorList>
            <person name="Duangmal K."/>
            <person name="Kammanee S."/>
            <person name="Muangham S."/>
        </authorList>
    </citation>
    <scope>NUCLEOTIDE SEQUENCE [LARGE SCALE GENOMIC DNA]</scope>
    <source>
        <strain evidence="3 4">WRP15-2</strain>
    </source>
</reference>
<dbReference type="InterPro" id="IPR011094">
    <property type="entry name" value="Uncharacterised_LppY/LpqO"/>
</dbReference>
<evidence type="ECO:0000313" key="3">
    <source>
        <dbReference type="EMBL" id="MDA3624049.1"/>
    </source>
</evidence>
<dbReference type="EMBL" id="JAQGLA010000001">
    <property type="protein sequence ID" value="MDA3624049.1"/>
    <property type="molecule type" value="Genomic_DNA"/>
</dbReference>
<evidence type="ECO:0000256" key="2">
    <source>
        <dbReference type="SAM" id="SignalP"/>
    </source>
</evidence>